<gene>
    <name evidence="2" type="ORF">CWI75_08660</name>
</gene>
<sequence>MAGKFTEQGGAATMDPSLLRRWVTSRLLNRLTDPGRRNAAAARAEQQRLQTGAGHIVEYFHQLDDPYSLLAAQCIGPLLAHYDISIRWHLVPGPSGANLPEPELLPALARDDAVAAAPFYGLQCPPLFAPSAALLQRAQRIFSATPEAGLVEAAEALSSAVLTNNADALDVLARRHGESSDAERDAMLASGEARRTALHHYSGAMFYYGGEWYWGVDRLYHLEQRLQALDALRRPMNACLYPRPPIRTGPRRDKGTMTLEFYASLRSPYTALIYDTVVSLARESGINLVVRPVLPMVMRGVSATRDKGFYIFSDAAREAAALGVPYGPFYDPIGEPVRRCYSLLPLAEAKGKKVELMSSFLRAAFAEGRNTTRKRTLKRIAQRAGLSWREAKAQLGKSGWESALEANREAMYAFNCWGVPAFRLLDSNGATLVTAWGQDRLWLVAEVLQKTLAEAAQQES</sequence>
<accession>A0A2N5Y2N5</accession>
<keyword evidence="2" id="KW-0413">Isomerase</keyword>
<dbReference type="PANTHER" id="PTHR42943:SF2">
    <property type="entry name" value="GLUTATHIONE S-TRANSFERASE KAPPA 1"/>
    <property type="match status" value="1"/>
</dbReference>
<comment type="caution">
    <text evidence="2">The sequence shown here is derived from an EMBL/GenBank/DDBJ whole genome shotgun (WGS) entry which is preliminary data.</text>
</comment>
<dbReference type="EMBL" id="PKLZ01000007">
    <property type="protein sequence ID" value="PLW82646.1"/>
    <property type="molecule type" value="Genomic_DNA"/>
</dbReference>
<dbReference type="InterPro" id="IPR051924">
    <property type="entry name" value="GST_Kappa/NadH"/>
</dbReference>
<dbReference type="RefSeq" id="WP_101521114.1">
    <property type="nucleotide sequence ID" value="NZ_PKLZ01000007.1"/>
</dbReference>
<dbReference type="Proteomes" id="UP000234845">
    <property type="component" value="Unassembled WGS sequence"/>
</dbReference>
<dbReference type="InterPro" id="IPR001853">
    <property type="entry name" value="DSBA-like_thioredoxin_dom"/>
</dbReference>
<name>A0A2N5Y2N5_9GAMM</name>
<evidence type="ECO:0000313" key="2">
    <source>
        <dbReference type="EMBL" id="PLW82646.1"/>
    </source>
</evidence>
<feature type="domain" description="DSBA-like thioredoxin" evidence="1">
    <location>
        <begin position="258"/>
        <end position="448"/>
    </location>
</feature>
<dbReference type="Pfam" id="PF01323">
    <property type="entry name" value="DSBA"/>
    <property type="match status" value="1"/>
</dbReference>
<evidence type="ECO:0000313" key="3">
    <source>
        <dbReference type="Proteomes" id="UP000234845"/>
    </source>
</evidence>
<dbReference type="InterPro" id="IPR036249">
    <property type="entry name" value="Thioredoxin-like_sf"/>
</dbReference>
<evidence type="ECO:0000259" key="1">
    <source>
        <dbReference type="Pfam" id="PF01323"/>
    </source>
</evidence>
<keyword evidence="3" id="KW-1185">Reference proteome</keyword>
<dbReference type="SUPFAM" id="SSF52833">
    <property type="entry name" value="Thioredoxin-like"/>
    <property type="match status" value="2"/>
</dbReference>
<dbReference type="GO" id="GO:0016491">
    <property type="term" value="F:oxidoreductase activity"/>
    <property type="evidence" value="ECO:0007669"/>
    <property type="project" value="InterPro"/>
</dbReference>
<proteinExistence type="predicted"/>
<dbReference type="AlphaFoldDB" id="A0A2N5Y2N5"/>
<organism evidence="2 3">
    <name type="scientific">Kineobactrum sediminis</name>
    <dbReference type="NCBI Taxonomy" id="1905677"/>
    <lineage>
        <taxon>Bacteria</taxon>
        <taxon>Pseudomonadati</taxon>
        <taxon>Pseudomonadota</taxon>
        <taxon>Gammaproteobacteria</taxon>
        <taxon>Cellvibrionales</taxon>
        <taxon>Halieaceae</taxon>
        <taxon>Kineobactrum</taxon>
    </lineage>
</organism>
<dbReference type="PANTHER" id="PTHR42943">
    <property type="entry name" value="GLUTATHIONE S-TRANSFERASE KAPPA"/>
    <property type="match status" value="1"/>
</dbReference>
<dbReference type="GO" id="GO:0016853">
    <property type="term" value="F:isomerase activity"/>
    <property type="evidence" value="ECO:0007669"/>
    <property type="project" value="UniProtKB-KW"/>
</dbReference>
<dbReference type="OrthoDB" id="5244108at2"/>
<protein>
    <submittedName>
        <fullName evidence="2">2-hydroxychromene-2-carboxylate isomerase</fullName>
    </submittedName>
</protein>
<dbReference type="Gene3D" id="3.40.30.10">
    <property type="entry name" value="Glutaredoxin"/>
    <property type="match status" value="2"/>
</dbReference>
<reference evidence="3" key="1">
    <citation type="submission" date="2017-11" db="EMBL/GenBank/DDBJ databases">
        <title>The draft genome sequence of Chromatocurvus sp. F02.</title>
        <authorList>
            <person name="Du Z.-J."/>
            <person name="Chang Y.-Q."/>
        </authorList>
    </citation>
    <scope>NUCLEOTIDE SEQUENCE [LARGE SCALE GENOMIC DNA]</scope>
    <source>
        <strain evidence="3">F02</strain>
    </source>
</reference>